<evidence type="ECO:0000256" key="17">
    <source>
        <dbReference type="ARBA" id="ARBA00024167"/>
    </source>
</evidence>
<evidence type="ECO:0000256" key="1">
    <source>
        <dbReference type="ARBA" id="ARBA00004294"/>
    </source>
</evidence>
<dbReference type="GO" id="GO:0000166">
    <property type="term" value="F:nucleotide binding"/>
    <property type="evidence" value="ECO:0007669"/>
    <property type="project" value="UniProtKB-KW"/>
</dbReference>
<accession>A0A3B3WIP4</accession>
<keyword evidence="8" id="KW-0547">Nucleotide-binding</keyword>
<evidence type="ECO:0000256" key="18">
    <source>
        <dbReference type="ARBA" id="ARBA00034430"/>
    </source>
</evidence>
<evidence type="ECO:0000256" key="21">
    <source>
        <dbReference type="ARBA" id="ARBA00050036"/>
    </source>
</evidence>
<comment type="function">
    <text evidence="20">Non-selective voltage-gated ion channel that mediates the transport of anions and cations through the mitochondrion outer membrane and plasma membrane. Forms a high-conducting channel with a stable open state and a voltage-induced closure with a mild preference for anions over cations. Involved in male fertility and sperm mitochondrial sheath formation.</text>
</comment>
<comment type="subcellular location">
    <subcellularLocation>
        <location evidence="1">Mitochondrion outer membrane</location>
    </subcellularLocation>
</comment>
<evidence type="ECO:0000256" key="11">
    <source>
        <dbReference type="ARBA" id="ARBA00022990"/>
    </source>
</evidence>
<dbReference type="PANTHER" id="PTHR11743:SF28">
    <property type="entry name" value="VOLTAGE-DEPENDENT ANION-SELECTIVE CHANNEL PROTEIN 3"/>
    <property type="match status" value="1"/>
</dbReference>
<keyword evidence="5" id="KW-1017">Isopeptide bond</keyword>
<keyword evidence="16" id="KW-0472">Membrane</keyword>
<protein>
    <recommendedName>
        <fullName evidence="21">Non-selective voltage-gated ion channel VDAC3</fullName>
    </recommendedName>
</protein>
<sequence length="324" mass="35116">MEEKVGIVMLQEEKTETGVQAENKDVCAACEHHAPEGHGTMVVPPAYSDLGKDAKDIFTKGYGYGVMKLDIKTKSHNGVEFITSGSNNTDTGKSGAHLETKYKVNNLGLSFNQKWTSDNTLTVDVTMEDQLATGLKLGLDALFVPSTGKRNGKVKSAYKRNHMNLGCNLDFDKAAPTVHAAAVLAFSSLIGGCQMAYETKSKMAKYNWALGYQGSDFHVHAHVNDGSEFGASIYQKVNRNLEAAVNLAWTAGSNNTRFGIGTKYHLHKDSSLSAKVNNSGVVGLGYTRTLRPGLPTDILNVVFSRINSKSNHLKLTPDALPMQE</sequence>
<dbReference type="PRINTS" id="PR00185">
    <property type="entry name" value="EUKARYTPORIN"/>
</dbReference>
<dbReference type="InterPro" id="IPR001925">
    <property type="entry name" value="Porin_Euk"/>
</dbReference>
<keyword evidence="12" id="KW-0520">NAD</keyword>
<name>A0A3B3WIP4_9TELE</name>
<evidence type="ECO:0000256" key="19">
    <source>
        <dbReference type="ARBA" id="ARBA00046980"/>
    </source>
</evidence>
<comment type="catalytic activity">
    <reaction evidence="18">
        <text>K(+)(in) = K(+)(out)</text>
        <dbReference type="Rhea" id="RHEA:29463"/>
        <dbReference type="ChEBI" id="CHEBI:29103"/>
    </reaction>
</comment>
<evidence type="ECO:0000256" key="12">
    <source>
        <dbReference type="ARBA" id="ARBA00023027"/>
    </source>
</evidence>
<dbReference type="Pfam" id="PF01459">
    <property type="entry name" value="Porin_3"/>
    <property type="match status" value="1"/>
</dbReference>
<comment type="similarity">
    <text evidence="2">Belongs to the eukaryotic mitochondrial porin family.</text>
</comment>
<proteinExistence type="inferred from homology"/>
<keyword evidence="23" id="KW-1185">Reference proteome</keyword>
<dbReference type="GO" id="GO:0015288">
    <property type="term" value="F:porin activity"/>
    <property type="evidence" value="ECO:0007669"/>
    <property type="project" value="UniProtKB-KW"/>
</dbReference>
<dbReference type="STRING" id="48701.ENSPMEP00000002690"/>
<evidence type="ECO:0000256" key="13">
    <source>
        <dbReference type="ARBA" id="ARBA00023065"/>
    </source>
</evidence>
<evidence type="ECO:0000256" key="5">
    <source>
        <dbReference type="ARBA" id="ARBA00022499"/>
    </source>
</evidence>
<evidence type="ECO:0000256" key="9">
    <source>
        <dbReference type="ARBA" id="ARBA00022787"/>
    </source>
</evidence>
<keyword evidence="13" id="KW-0406">Ion transport</keyword>
<evidence type="ECO:0000256" key="4">
    <source>
        <dbReference type="ARBA" id="ARBA00022452"/>
    </source>
</evidence>
<evidence type="ECO:0000256" key="7">
    <source>
        <dbReference type="ARBA" id="ARBA00022692"/>
    </source>
</evidence>
<dbReference type="InterPro" id="IPR023614">
    <property type="entry name" value="Porin_dom_sf"/>
</dbReference>
<comment type="subunit">
    <text evidence="19">Interacts with ARMC12 in a TBC1D21-dependent manner. Interacts with MISFA.</text>
</comment>
<keyword evidence="6" id="KW-0597">Phosphoprotein</keyword>
<dbReference type="Proteomes" id="UP000261480">
    <property type="component" value="Unplaced"/>
</dbReference>
<dbReference type="Gene3D" id="2.40.160.10">
    <property type="entry name" value="Porin"/>
    <property type="match status" value="1"/>
</dbReference>
<keyword evidence="11" id="KW-0007">Acetylation</keyword>
<reference evidence="22" key="2">
    <citation type="submission" date="2025-09" db="UniProtKB">
        <authorList>
            <consortium name="Ensembl"/>
        </authorList>
    </citation>
    <scope>IDENTIFICATION</scope>
</reference>
<dbReference type="GO" id="GO:0005741">
    <property type="term" value="C:mitochondrial outer membrane"/>
    <property type="evidence" value="ECO:0007669"/>
    <property type="project" value="UniProtKB-SubCell"/>
</dbReference>
<dbReference type="InterPro" id="IPR027246">
    <property type="entry name" value="Porin_Euk/Tom40"/>
</dbReference>
<comment type="catalytic activity">
    <reaction evidence="17">
        <text>chloride(in) = chloride(out)</text>
        <dbReference type="Rhea" id="RHEA:29823"/>
        <dbReference type="ChEBI" id="CHEBI:17996"/>
    </reaction>
</comment>
<dbReference type="FunFam" id="2.40.160.10:FF:000001">
    <property type="entry name" value="Voltage-dependent anion-selective channel protein 2"/>
    <property type="match status" value="1"/>
</dbReference>
<evidence type="ECO:0000256" key="2">
    <source>
        <dbReference type="ARBA" id="ARBA00007780"/>
    </source>
</evidence>
<dbReference type="PANTHER" id="PTHR11743">
    <property type="entry name" value="VOLTAGE-DEPENDENT ANION-SELECTIVE CHANNEL"/>
    <property type="match status" value="1"/>
</dbReference>
<keyword evidence="15" id="KW-0496">Mitochondrion</keyword>
<evidence type="ECO:0000256" key="15">
    <source>
        <dbReference type="ARBA" id="ARBA00023128"/>
    </source>
</evidence>
<evidence type="ECO:0000256" key="20">
    <source>
        <dbReference type="ARBA" id="ARBA00049964"/>
    </source>
</evidence>
<evidence type="ECO:0000256" key="8">
    <source>
        <dbReference type="ARBA" id="ARBA00022741"/>
    </source>
</evidence>
<evidence type="ECO:0000313" key="22">
    <source>
        <dbReference type="Ensembl" id="ENSPMEP00000002690.1"/>
    </source>
</evidence>
<dbReference type="Ensembl" id="ENSPMET00000012099.1">
    <property type="protein sequence ID" value="ENSPMEP00000002690.1"/>
    <property type="gene ID" value="ENSPMEG00000003746.1"/>
</dbReference>
<keyword evidence="7" id="KW-0812">Transmembrane</keyword>
<evidence type="ECO:0000313" key="23">
    <source>
        <dbReference type="Proteomes" id="UP000261480"/>
    </source>
</evidence>
<dbReference type="CDD" id="cd07306">
    <property type="entry name" value="Porin3_VDAC"/>
    <property type="match status" value="1"/>
</dbReference>
<dbReference type="AlphaFoldDB" id="A0A3B3WIP4"/>
<organism evidence="22 23">
    <name type="scientific">Poecilia mexicana</name>
    <dbReference type="NCBI Taxonomy" id="48701"/>
    <lineage>
        <taxon>Eukaryota</taxon>
        <taxon>Metazoa</taxon>
        <taxon>Chordata</taxon>
        <taxon>Craniata</taxon>
        <taxon>Vertebrata</taxon>
        <taxon>Euteleostomi</taxon>
        <taxon>Actinopterygii</taxon>
        <taxon>Neopterygii</taxon>
        <taxon>Teleostei</taxon>
        <taxon>Neoteleostei</taxon>
        <taxon>Acanthomorphata</taxon>
        <taxon>Ovalentaria</taxon>
        <taxon>Atherinomorphae</taxon>
        <taxon>Cyprinodontiformes</taxon>
        <taxon>Poeciliidae</taxon>
        <taxon>Poeciliinae</taxon>
        <taxon>Poecilia</taxon>
    </lineage>
</organism>
<dbReference type="GO" id="GO:0008308">
    <property type="term" value="F:voltage-gated monoatomic anion channel activity"/>
    <property type="evidence" value="ECO:0007669"/>
    <property type="project" value="InterPro"/>
</dbReference>
<keyword evidence="9" id="KW-1000">Mitochondrion outer membrane</keyword>
<keyword evidence="4" id="KW-1134">Transmembrane beta strand</keyword>
<evidence type="ECO:0000256" key="6">
    <source>
        <dbReference type="ARBA" id="ARBA00022553"/>
    </source>
</evidence>
<reference evidence="22" key="1">
    <citation type="submission" date="2025-08" db="UniProtKB">
        <authorList>
            <consortium name="Ensembl"/>
        </authorList>
    </citation>
    <scope>IDENTIFICATION</scope>
</reference>
<evidence type="ECO:0000256" key="14">
    <source>
        <dbReference type="ARBA" id="ARBA00023114"/>
    </source>
</evidence>
<evidence type="ECO:0000256" key="16">
    <source>
        <dbReference type="ARBA" id="ARBA00023136"/>
    </source>
</evidence>
<evidence type="ECO:0000256" key="10">
    <source>
        <dbReference type="ARBA" id="ARBA00022843"/>
    </source>
</evidence>
<dbReference type="GO" id="GO:0046930">
    <property type="term" value="C:pore complex"/>
    <property type="evidence" value="ECO:0007669"/>
    <property type="project" value="UniProtKB-KW"/>
</dbReference>
<keyword evidence="14" id="KW-0626">Porin</keyword>
<keyword evidence="10" id="KW-0832">Ubl conjugation</keyword>
<evidence type="ECO:0000256" key="3">
    <source>
        <dbReference type="ARBA" id="ARBA00022448"/>
    </source>
</evidence>
<keyword evidence="3" id="KW-0813">Transport</keyword>